<comment type="caution">
    <text evidence="6">The sequence shown here is derived from an EMBL/GenBank/DDBJ whole genome shotgun (WGS) entry which is preliminary data.</text>
</comment>
<dbReference type="PRINTS" id="PR00039">
    <property type="entry name" value="HTHLYSR"/>
</dbReference>
<organism evidence="6 7">
    <name type="scientific">Pseudonocardia humida</name>
    <dbReference type="NCBI Taxonomy" id="2800819"/>
    <lineage>
        <taxon>Bacteria</taxon>
        <taxon>Bacillati</taxon>
        <taxon>Actinomycetota</taxon>
        <taxon>Actinomycetes</taxon>
        <taxon>Pseudonocardiales</taxon>
        <taxon>Pseudonocardiaceae</taxon>
        <taxon>Pseudonocardia</taxon>
    </lineage>
</organism>
<evidence type="ECO:0000256" key="3">
    <source>
        <dbReference type="ARBA" id="ARBA00023125"/>
    </source>
</evidence>
<dbReference type="Gene3D" id="1.10.10.10">
    <property type="entry name" value="Winged helix-like DNA-binding domain superfamily/Winged helix DNA-binding domain"/>
    <property type="match status" value="1"/>
</dbReference>
<accession>A0ABT0ZVV4</accession>
<sequence length="310" mass="34486">MGHDLDIRLLRHFVVVAEELHFSRAAARLFVAQQALSRDVGRLEQQLGVRLFDRTTRRVALTAAGAELLDRSRALLAHHDEVVRDLGAVTSRFLVDAVGAGITPGRVLNRARRYEEGFEFYSRRCAGLAEALPQIGAGELDVAFGVWPPAARSTGVRVQHRLIREEPLGLLLPPGHRLAEQPEVPARELEGLEVCRRAGDHVTGEWDDLARQFLTRYGARPAEAHPPVRGGEELAHHVRDGEPPVLTVLGHPPVPGATLLPLVSPVPLLPWSMVWRDRERHPGLAALHRAVDELRSAENWNDLPRDTWRP</sequence>
<evidence type="ECO:0000259" key="5">
    <source>
        <dbReference type="PROSITE" id="PS50931"/>
    </source>
</evidence>
<dbReference type="InterPro" id="IPR036390">
    <property type="entry name" value="WH_DNA-bd_sf"/>
</dbReference>
<dbReference type="PROSITE" id="PS50931">
    <property type="entry name" value="HTH_LYSR"/>
    <property type="match status" value="1"/>
</dbReference>
<dbReference type="InterPro" id="IPR036388">
    <property type="entry name" value="WH-like_DNA-bd_sf"/>
</dbReference>
<dbReference type="EMBL" id="JAGSOV010000015">
    <property type="protein sequence ID" value="MCO1654851.1"/>
    <property type="molecule type" value="Genomic_DNA"/>
</dbReference>
<dbReference type="Gene3D" id="3.40.190.10">
    <property type="entry name" value="Periplasmic binding protein-like II"/>
    <property type="match status" value="2"/>
</dbReference>
<keyword evidence="3" id="KW-0238">DNA-binding</keyword>
<evidence type="ECO:0000256" key="2">
    <source>
        <dbReference type="ARBA" id="ARBA00023015"/>
    </source>
</evidence>
<dbReference type="Pfam" id="PF03466">
    <property type="entry name" value="LysR_substrate"/>
    <property type="match status" value="1"/>
</dbReference>
<dbReference type="PANTHER" id="PTHR30346:SF0">
    <property type="entry name" value="HCA OPERON TRANSCRIPTIONAL ACTIVATOR HCAR"/>
    <property type="match status" value="1"/>
</dbReference>
<dbReference type="Proteomes" id="UP001165283">
    <property type="component" value="Unassembled WGS sequence"/>
</dbReference>
<keyword evidence="4" id="KW-0804">Transcription</keyword>
<proteinExistence type="inferred from homology"/>
<keyword evidence="7" id="KW-1185">Reference proteome</keyword>
<dbReference type="RefSeq" id="WP_308215941.1">
    <property type="nucleotide sequence ID" value="NZ_JAGSOV010000015.1"/>
</dbReference>
<dbReference type="InterPro" id="IPR005119">
    <property type="entry name" value="LysR_subst-bd"/>
</dbReference>
<dbReference type="PANTHER" id="PTHR30346">
    <property type="entry name" value="TRANSCRIPTIONAL DUAL REGULATOR HCAR-RELATED"/>
    <property type="match status" value="1"/>
</dbReference>
<comment type="similarity">
    <text evidence="1">Belongs to the LysR transcriptional regulatory family.</text>
</comment>
<gene>
    <name evidence="6" type="ORF">KDL28_07245</name>
</gene>
<dbReference type="InterPro" id="IPR000847">
    <property type="entry name" value="LysR_HTH_N"/>
</dbReference>
<feature type="domain" description="HTH lysR-type" evidence="5">
    <location>
        <begin position="5"/>
        <end position="62"/>
    </location>
</feature>
<name>A0ABT0ZVV4_9PSEU</name>
<evidence type="ECO:0000313" key="6">
    <source>
        <dbReference type="EMBL" id="MCO1654851.1"/>
    </source>
</evidence>
<dbReference type="SUPFAM" id="SSF46785">
    <property type="entry name" value="Winged helix' DNA-binding domain"/>
    <property type="match status" value="1"/>
</dbReference>
<protein>
    <submittedName>
        <fullName evidence="6">LysR family transcriptional regulator</fullName>
    </submittedName>
</protein>
<evidence type="ECO:0000256" key="4">
    <source>
        <dbReference type="ARBA" id="ARBA00023163"/>
    </source>
</evidence>
<evidence type="ECO:0000313" key="7">
    <source>
        <dbReference type="Proteomes" id="UP001165283"/>
    </source>
</evidence>
<dbReference type="SUPFAM" id="SSF53850">
    <property type="entry name" value="Periplasmic binding protein-like II"/>
    <property type="match status" value="1"/>
</dbReference>
<keyword evidence="2" id="KW-0805">Transcription regulation</keyword>
<evidence type="ECO:0000256" key="1">
    <source>
        <dbReference type="ARBA" id="ARBA00009437"/>
    </source>
</evidence>
<dbReference type="Pfam" id="PF00126">
    <property type="entry name" value="HTH_1"/>
    <property type="match status" value="1"/>
</dbReference>
<reference evidence="6" key="1">
    <citation type="submission" date="2021-04" db="EMBL/GenBank/DDBJ databases">
        <title>Pseudonocardia sp. nov., isolated from sandy soil of mangrove forest.</title>
        <authorList>
            <person name="Zan Z."/>
            <person name="Huang R."/>
            <person name="Liu W."/>
        </authorList>
    </citation>
    <scope>NUCLEOTIDE SEQUENCE</scope>
    <source>
        <strain evidence="6">S2-4</strain>
    </source>
</reference>